<evidence type="ECO:0000313" key="2">
    <source>
        <dbReference type="EMBL" id="MPC42418.1"/>
    </source>
</evidence>
<proteinExistence type="predicted"/>
<organism evidence="2 3">
    <name type="scientific">Portunus trituberculatus</name>
    <name type="common">Swimming crab</name>
    <name type="synonym">Neptunus trituberculatus</name>
    <dbReference type="NCBI Taxonomy" id="210409"/>
    <lineage>
        <taxon>Eukaryota</taxon>
        <taxon>Metazoa</taxon>
        <taxon>Ecdysozoa</taxon>
        <taxon>Arthropoda</taxon>
        <taxon>Crustacea</taxon>
        <taxon>Multicrustacea</taxon>
        <taxon>Malacostraca</taxon>
        <taxon>Eumalacostraca</taxon>
        <taxon>Eucarida</taxon>
        <taxon>Decapoda</taxon>
        <taxon>Pleocyemata</taxon>
        <taxon>Brachyura</taxon>
        <taxon>Eubrachyura</taxon>
        <taxon>Portunoidea</taxon>
        <taxon>Portunidae</taxon>
        <taxon>Portuninae</taxon>
        <taxon>Portunus</taxon>
    </lineage>
</organism>
<comment type="caution">
    <text evidence="2">The sequence shown here is derived from an EMBL/GenBank/DDBJ whole genome shotgun (WGS) entry which is preliminary data.</text>
</comment>
<keyword evidence="3" id="KW-1185">Reference proteome</keyword>
<accession>A0A5B7FBD2</accession>
<protein>
    <submittedName>
        <fullName evidence="2">Uncharacterized protein</fullName>
    </submittedName>
</protein>
<dbReference type="AlphaFoldDB" id="A0A5B7FBD2"/>
<name>A0A5B7FBD2_PORTR</name>
<dbReference type="EMBL" id="VSRR010005431">
    <property type="protein sequence ID" value="MPC42418.1"/>
    <property type="molecule type" value="Genomic_DNA"/>
</dbReference>
<reference evidence="2 3" key="1">
    <citation type="submission" date="2019-05" db="EMBL/GenBank/DDBJ databases">
        <title>Another draft genome of Portunus trituberculatus and its Hox gene families provides insights of decapod evolution.</title>
        <authorList>
            <person name="Jeong J.-H."/>
            <person name="Song I."/>
            <person name="Kim S."/>
            <person name="Choi T."/>
            <person name="Kim D."/>
            <person name="Ryu S."/>
            <person name="Kim W."/>
        </authorList>
    </citation>
    <scope>NUCLEOTIDE SEQUENCE [LARGE SCALE GENOMIC DNA]</scope>
    <source>
        <tissue evidence="2">Muscle</tissue>
    </source>
</reference>
<evidence type="ECO:0000256" key="1">
    <source>
        <dbReference type="SAM" id="MobiDB-lite"/>
    </source>
</evidence>
<feature type="region of interest" description="Disordered" evidence="1">
    <location>
        <begin position="1"/>
        <end position="20"/>
    </location>
</feature>
<gene>
    <name evidence="2" type="ORF">E2C01_036039</name>
</gene>
<evidence type="ECO:0000313" key="3">
    <source>
        <dbReference type="Proteomes" id="UP000324222"/>
    </source>
</evidence>
<sequence>MRQIATREPQTGDEVGGQGKIRYSIRASDKDTVTPLLTRQRAAVNPHATHPLPPTPAALLPSGVGTTLAPPTSAVTEQTGWAGCGGQAAGTPHPVRLRHHWGLPGRAWVSAGVRQNGSEPWTQAPTLSNTNAGLTLDKLPSGVLWRGIATAVCPCCQWWWWWRSSSSRVCQSWHRTADMSRHRDSRAEWCGPALLLLLLLSGGTLARRRSVKR</sequence>
<dbReference type="Proteomes" id="UP000324222">
    <property type="component" value="Unassembled WGS sequence"/>
</dbReference>